<feature type="domain" description="FAD/NAD(P)-binding" evidence="9">
    <location>
        <begin position="16"/>
        <end position="308"/>
    </location>
</feature>
<evidence type="ECO:0000259" key="8">
    <source>
        <dbReference type="Pfam" id="PF02852"/>
    </source>
</evidence>
<dbReference type="SUPFAM" id="SSF51905">
    <property type="entry name" value="FAD/NAD(P)-binding domain"/>
    <property type="match status" value="2"/>
</dbReference>
<evidence type="ECO:0000256" key="7">
    <source>
        <dbReference type="ARBA" id="ARBA00023284"/>
    </source>
</evidence>
<accession>A0A4V1AIN3</accession>
<dbReference type="PANTHER" id="PTHR43429">
    <property type="entry name" value="PYRIDINE NUCLEOTIDE-DISULFIDE OXIDOREDUCTASE DOMAIN-CONTAINING"/>
    <property type="match status" value="1"/>
</dbReference>
<comment type="cofactor">
    <cofactor evidence="1">
        <name>FAD</name>
        <dbReference type="ChEBI" id="CHEBI:57692"/>
    </cofactor>
</comment>
<evidence type="ECO:0000256" key="5">
    <source>
        <dbReference type="ARBA" id="ARBA00023002"/>
    </source>
</evidence>
<dbReference type="InterPro" id="IPR016156">
    <property type="entry name" value="FAD/NAD-linked_Rdtase_dimer_sf"/>
</dbReference>
<keyword evidence="7" id="KW-0676">Redox-active center</keyword>
<sequence length="476" mass="53134">MGLLSKLFKSSTTSDEIVVIGLNESSAASIFQILQDYPKAKITVYEEQLTTNFKVDVPDFGHVDEYVEDKDIVVLSSKRMTDISDSIKINYGAKVERIDTKNNVVKGTVLGTGESFETKYNKLIYALPAQRSMPKIEGAQNNKRILNFQSQLDFTRLDSDLGRFENSARPYEDLKIAVIGNGYVLDELAVRSKKMGADVTYVSQLHSAVSTYDDQKFVELRLNLLRDNDIEVIVDKDIAKFDIKGTKVAMTLNDGALAEFDYVFIQTQLAPNVTLLKNEVALSPDNAIIADEYRQTSVDNVFAIGTSTVSKSNVAGGQYPLATQDNVIRQGEVAGLNIYEKVMPEIGTQASAGVNVFGTSFFRTGVTLRDAKKFGLDADEVTVSEYYRPEYMNSNEKVMVSLVYNQESHEIIGAQMMSGIDVSQSINAFSIAMQKKMTIEEFSFVDMLFQPHFDKPFNYLNMVAQASMSKVNNHWK</sequence>
<dbReference type="Gene3D" id="3.30.390.30">
    <property type="match status" value="1"/>
</dbReference>
<keyword evidence="3" id="KW-0285">Flavoprotein</keyword>
<name>A0A4V1AIN3_9LACO</name>
<evidence type="ECO:0000256" key="1">
    <source>
        <dbReference type="ARBA" id="ARBA00001974"/>
    </source>
</evidence>
<dbReference type="RefSeq" id="WP_133363183.1">
    <property type="nucleotide sequence ID" value="NZ_CP037940.1"/>
</dbReference>
<keyword evidence="11" id="KW-1185">Reference proteome</keyword>
<dbReference type="GO" id="GO:0016491">
    <property type="term" value="F:oxidoreductase activity"/>
    <property type="evidence" value="ECO:0007669"/>
    <property type="project" value="UniProtKB-KW"/>
</dbReference>
<gene>
    <name evidence="10" type="ORF">EQG49_06360</name>
</gene>
<comment type="similarity">
    <text evidence="2">Belongs to the class-III pyridine nucleotide-disulfide oxidoreductase family.</text>
</comment>
<dbReference type="InterPro" id="IPR050260">
    <property type="entry name" value="FAD-bd_OxRdtase"/>
</dbReference>
<keyword evidence="6" id="KW-0558">Oxidation</keyword>
<dbReference type="EMBL" id="CP037940">
    <property type="protein sequence ID" value="QBO36105.1"/>
    <property type="molecule type" value="Genomic_DNA"/>
</dbReference>
<keyword evidence="5" id="KW-0560">Oxidoreductase</keyword>
<evidence type="ECO:0000313" key="11">
    <source>
        <dbReference type="Proteomes" id="UP000292886"/>
    </source>
</evidence>
<evidence type="ECO:0000256" key="4">
    <source>
        <dbReference type="ARBA" id="ARBA00022827"/>
    </source>
</evidence>
<dbReference type="InterPro" id="IPR004099">
    <property type="entry name" value="Pyr_nucl-diS_OxRdtase_dimer"/>
</dbReference>
<dbReference type="PRINTS" id="PR00368">
    <property type="entry name" value="FADPNR"/>
</dbReference>
<organism evidence="10 11">
    <name type="scientific">Periweissella cryptocerci</name>
    <dbReference type="NCBI Taxonomy" id="2506420"/>
    <lineage>
        <taxon>Bacteria</taxon>
        <taxon>Bacillati</taxon>
        <taxon>Bacillota</taxon>
        <taxon>Bacilli</taxon>
        <taxon>Lactobacillales</taxon>
        <taxon>Lactobacillaceae</taxon>
        <taxon>Periweissella</taxon>
    </lineage>
</organism>
<proteinExistence type="inferred from homology"/>
<dbReference type="InterPro" id="IPR023753">
    <property type="entry name" value="FAD/NAD-binding_dom"/>
</dbReference>
<protein>
    <recommendedName>
        <fullName evidence="12">NADH oxidase</fullName>
    </recommendedName>
</protein>
<dbReference type="InterPro" id="IPR036188">
    <property type="entry name" value="FAD/NAD-bd_sf"/>
</dbReference>
<reference evidence="11" key="1">
    <citation type="submission" date="2019-03" db="EMBL/GenBank/DDBJ databases">
        <title>Weissella sp. 26KH-42 Genome sequencing.</title>
        <authorList>
            <person name="Heo J."/>
            <person name="Kim S.-J."/>
            <person name="Kim J.-S."/>
            <person name="Hong S.-B."/>
            <person name="Kwon S.-W."/>
        </authorList>
    </citation>
    <scope>NUCLEOTIDE SEQUENCE [LARGE SCALE GENOMIC DNA]</scope>
    <source>
        <strain evidence="11">26KH-42</strain>
    </source>
</reference>
<dbReference type="Gene3D" id="3.50.50.60">
    <property type="entry name" value="FAD/NAD(P)-binding domain"/>
    <property type="match status" value="2"/>
</dbReference>
<dbReference type="Proteomes" id="UP000292886">
    <property type="component" value="Chromosome"/>
</dbReference>
<evidence type="ECO:0000256" key="6">
    <source>
        <dbReference type="ARBA" id="ARBA00023097"/>
    </source>
</evidence>
<evidence type="ECO:0000313" key="10">
    <source>
        <dbReference type="EMBL" id="QBO36105.1"/>
    </source>
</evidence>
<feature type="domain" description="Pyridine nucleotide-disulphide oxidoreductase dimerisation" evidence="8">
    <location>
        <begin position="363"/>
        <end position="453"/>
    </location>
</feature>
<evidence type="ECO:0000259" key="9">
    <source>
        <dbReference type="Pfam" id="PF07992"/>
    </source>
</evidence>
<dbReference type="SUPFAM" id="SSF55424">
    <property type="entry name" value="FAD/NAD-linked reductases, dimerisation (C-terminal) domain"/>
    <property type="match status" value="1"/>
</dbReference>
<evidence type="ECO:0008006" key="12">
    <source>
        <dbReference type="Google" id="ProtNLM"/>
    </source>
</evidence>
<dbReference type="OrthoDB" id="9802028at2"/>
<evidence type="ECO:0000256" key="2">
    <source>
        <dbReference type="ARBA" id="ARBA00009130"/>
    </source>
</evidence>
<dbReference type="PANTHER" id="PTHR43429:SF1">
    <property type="entry name" value="NAD(P)H SULFUR OXIDOREDUCTASE (COA-DEPENDENT)"/>
    <property type="match status" value="1"/>
</dbReference>
<evidence type="ECO:0000256" key="3">
    <source>
        <dbReference type="ARBA" id="ARBA00022630"/>
    </source>
</evidence>
<dbReference type="KEGG" id="wei:EQG49_06360"/>
<keyword evidence="4" id="KW-0274">FAD</keyword>
<dbReference type="AlphaFoldDB" id="A0A4V1AIN3"/>
<dbReference type="Pfam" id="PF02852">
    <property type="entry name" value="Pyr_redox_dim"/>
    <property type="match status" value="1"/>
</dbReference>
<dbReference type="Pfam" id="PF07992">
    <property type="entry name" value="Pyr_redox_2"/>
    <property type="match status" value="1"/>
</dbReference>